<dbReference type="InterPro" id="IPR050109">
    <property type="entry name" value="HTH-type_TetR-like_transc_reg"/>
</dbReference>
<feature type="domain" description="HTH tetR-type" evidence="6">
    <location>
        <begin position="4"/>
        <end position="64"/>
    </location>
</feature>
<dbReference type="InterPro" id="IPR001647">
    <property type="entry name" value="HTH_TetR"/>
</dbReference>
<keyword evidence="2 4" id="KW-0238">DNA-binding</keyword>
<gene>
    <name evidence="7" type="ORF">GCM10009675_42960</name>
</gene>
<evidence type="ECO:0000256" key="2">
    <source>
        <dbReference type="ARBA" id="ARBA00023125"/>
    </source>
</evidence>
<dbReference type="Proteomes" id="UP001500467">
    <property type="component" value="Unassembled WGS sequence"/>
</dbReference>
<feature type="region of interest" description="Disordered" evidence="5">
    <location>
        <begin position="182"/>
        <end position="217"/>
    </location>
</feature>
<reference evidence="8" key="1">
    <citation type="journal article" date="2019" name="Int. J. Syst. Evol. Microbiol.">
        <title>The Global Catalogue of Microorganisms (GCM) 10K type strain sequencing project: providing services to taxonomists for standard genome sequencing and annotation.</title>
        <authorList>
            <consortium name="The Broad Institute Genomics Platform"/>
            <consortium name="The Broad Institute Genome Sequencing Center for Infectious Disease"/>
            <person name="Wu L."/>
            <person name="Ma J."/>
        </authorList>
    </citation>
    <scope>NUCLEOTIDE SEQUENCE [LARGE SCALE GENOMIC DNA]</scope>
    <source>
        <strain evidence="8">JCM 13022</strain>
    </source>
</reference>
<evidence type="ECO:0000256" key="5">
    <source>
        <dbReference type="SAM" id="MobiDB-lite"/>
    </source>
</evidence>
<evidence type="ECO:0000313" key="7">
    <source>
        <dbReference type="EMBL" id="GAA1216170.1"/>
    </source>
</evidence>
<evidence type="ECO:0000256" key="1">
    <source>
        <dbReference type="ARBA" id="ARBA00023015"/>
    </source>
</evidence>
<dbReference type="EMBL" id="BAAALM010000016">
    <property type="protein sequence ID" value="GAA1216170.1"/>
    <property type="molecule type" value="Genomic_DNA"/>
</dbReference>
<sequence>MGRPSAREQVLDAYEDLLIEKGLAAVTLDAVASRADVSKGGLLYHFKSKDALLDGLIHRLLDRTRSDMEHARNAPEGMVRYLLSTSVTDADMAKPAHRTSVAALRLLGSEPKADEALATSFRMWTDLAHEYVDDPLTAELIGLIGDGLYLRATLMGRDMRTPVLDDLPEVFRRLGITDSRVIGSGAQDSGTQDSGTRENREHGFPSGDLDGEGTDER</sequence>
<evidence type="ECO:0000313" key="8">
    <source>
        <dbReference type="Proteomes" id="UP001500467"/>
    </source>
</evidence>
<comment type="caution">
    <text evidence="7">The sequence shown here is derived from an EMBL/GenBank/DDBJ whole genome shotgun (WGS) entry which is preliminary data.</text>
</comment>
<dbReference type="PRINTS" id="PR00455">
    <property type="entry name" value="HTHTETR"/>
</dbReference>
<keyword evidence="3" id="KW-0804">Transcription</keyword>
<organism evidence="7 8">
    <name type="scientific">Prauserella alba</name>
    <dbReference type="NCBI Taxonomy" id="176898"/>
    <lineage>
        <taxon>Bacteria</taxon>
        <taxon>Bacillati</taxon>
        <taxon>Actinomycetota</taxon>
        <taxon>Actinomycetes</taxon>
        <taxon>Pseudonocardiales</taxon>
        <taxon>Pseudonocardiaceae</taxon>
        <taxon>Prauserella</taxon>
    </lineage>
</organism>
<keyword evidence="8" id="KW-1185">Reference proteome</keyword>
<keyword evidence="1" id="KW-0805">Transcription regulation</keyword>
<dbReference type="PANTHER" id="PTHR30055:SF234">
    <property type="entry name" value="HTH-TYPE TRANSCRIPTIONAL REGULATOR BETI"/>
    <property type="match status" value="1"/>
</dbReference>
<dbReference type="SUPFAM" id="SSF46689">
    <property type="entry name" value="Homeodomain-like"/>
    <property type="match status" value="1"/>
</dbReference>
<accession>A0ABP4GBA0</accession>
<dbReference type="Pfam" id="PF00440">
    <property type="entry name" value="TetR_N"/>
    <property type="match status" value="1"/>
</dbReference>
<protein>
    <recommendedName>
        <fullName evidence="6">HTH tetR-type domain-containing protein</fullName>
    </recommendedName>
</protein>
<evidence type="ECO:0000256" key="4">
    <source>
        <dbReference type="PROSITE-ProRule" id="PRU00335"/>
    </source>
</evidence>
<dbReference type="RefSeq" id="WP_308292100.1">
    <property type="nucleotide sequence ID" value="NZ_BAAALM010000016.1"/>
</dbReference>
<dbReference type="InterPro" id="IPR009057">
    <property type="entry name" value="Homeodomain-like_sf"/>
</dbReference>
<name>A0ABP4GBA0_9PSEU</name>
<proteinExistence type="predicted"/>
<dbReference type="Gene3D" id="1.10.357.10">
    <property type="entry name" value="Tetracycline Repressor, domain 2"/>
    <property type="match status" value="1"/>
</dbReference>
<dbReference type="PROSITE" id="PS50977">
    <property type="entry name" value="HTH_TETR_2"/>
    <property type="match status" value="1"/>
</dbReference>
<evidence type="ECO:0000259" key="6">
    <source>
        <dbReference type="PROSITE" id="PS50977"/>
    </source>
</evidence>
<dbReference type="PANTHER" id="PTHR30055">
    <property type="entry name" value="HTH-TYPE TRANSCRIPTIONAL REGULATOR RUTR"/>
    <property type="match status" value="1"/>
</dbReference>
<feature type="DNA-binding region" description="H-T-H motif" evidence="4">
    <location>
        <begin position="27"/>
        <end position="46"/>
    </location>
</feature>
<evidence type="ECO:0000256" key="3">
    <source>
        <dbReference type="ARBA" id="ARBA00023163"/>
    </source>
</evidence>